<dbReference type="Proteomes" id="UP000032671">
    <property type="component" value="Unassembled WGS sequence"/>
</dbReference>
<protein>
    <submittedName>
        <fullName evidence="2">Uncharacterized protein</fullName>
    </submittedName>
</protein>
<feature type="region of interest" description="Disordered" evidence="1">
    <location>
        <begin position="1"/>
        <end position="53"/>
    </location>
</feature>
<name>A0A0D6N4H8_9PROT</name>
<sequence>MEGTRFLGAPPLPSASEHERQEKSPVKQKFLPPPGRAEEENVPWFSEDQKAEK</sequence>
<dbReference type="Proteomes" id="UP000321891">
    <property type="component" value="Unassembled WGS sequence"/>
</dbReference>
<comment type="caution">
    <text evidence="2">The sequence shown here is derived from an EMBL/GenBank/DDBJ whole genome shotgun (WGS) entry which is preliminary data.</text>
</comment>
<dbReference type="EMBL" id="BAMV01000011">
    <property type="protein sequence ID" value="GAN60416.1"/>
    <property type="molecule type" value="Genomic_DNA"/>
</dbReference>
<evidence type="ECO:0000313" key="5">
    <source>
        <dbReference type="Proteomes" id="UP000321891"/>
    </source>
</evidence>
<evidence type="ECO:0000256" key="1">
    <source>
        <dbReference type="SAM" id="MobiDB-lite"/>
    </source>
</evidence>
<keyword evidence="5" id="KW-1185">Reference proteome</keyword>
<organism evidence="2 4">
    <name type="scientific">Acetobacter cibinongensis</name>
    <dbReference type="NCBI Taxonomy" id="146475"/>
    <lineage>
        <taxon>Bacteria</taxon>
        <taxon>Pseudomonadati</taxon>
        <taxon>Pseudomonadota</taxon>
        <taxon>Alphaproteobacteria</taxon>
        <taxon>Acetobacterales</taxon>
        <taxon>Acetobacteraceae</taxon>
        <taxon>Acetobacter</taxon>
    </lineage>
</organism>
<evidence type="ECO:0000313" key="4">
    <source>
        <dbReference type="Proteomes" id="UP000032671"/>
    </source>
</evidence>
<evidence type="ECO:0000313" key="2">
    <source>
        <dbReference type="EMBL" id="GAN60416.1"/>
    </source>
</evidence>
<dbReference type="EMBL" id="BJVU01000002">
    <property type="protein sequence ID" value="GEL58120.1"/>
    <property type="molecule type" value="Genomic_DNA"/>
</dbReference>
<feature type="compositionally biased region" description="Basic and acidic residues" evidence="1">
    <location>
        <begin position="16"/>
        <end position="25"/>
    </location>
</feature>
<dbReference type="AlphaFoldDB" id="A0A0D6N4H8"/>
<reference evidence="2 4" key="1">
    <citation type="submission" date="2012-11" db="EMBL/GenBank/DDBJ databases">
        <title>Whole genome sequence of Acetobacter cibinongensis 4H-1.</title>
        <authorList>
            <person name="Azuma Y."/>
            <person name="Higashiura N."/>
            <person name="Hirakawa H."/>
            <person name="Matsushita K."/>
        </authorList>
    </citation>
    <scope>NUCLEOTIDE SEQUENCE [LARGE SCALE GENOMIC DNA]</scope>
    <source>
        <strain evidence="2 4">4H-1</strain>
    </source>
</reference>
<accession>A0A6N3SL71</accession>
<evidence type="ECO:0000313" key="3">
    <source>
        <dbReference type="EMBL" id="GEL58120.1"/>
    </source>
</evidence>
<accession>A0A0D6N4H8</accession>
<proteinExistence type="predicted"/>
<reference evidence="3 5" key="2">
    <citation type="submission" date="2019-07" db="EMBL/GenBank/DDBJ databases">
        <title>Whole genome shotgun sequence of Acetobacter cibinongensis NBRC 16605.</title>
        <authorList>
            <person name="Hosoyama A."/>
            <person name="Uohara A."/>
            <person name="Ohji S."/>
            <person name="Ichikawa N."/>
        </authorList>
    </citation>
    <scope>NUCLEOTIDE SEQUENCE [LARGE SCALE GENOMIC DNA]</scope>
    <source>
        <strain evidence="3 5">NBRC 16605</strain>
    </source>
</reference>
<gene>
    <name evidence="2" type="ORF">Abci_011_146</name>
    <name evidence="3" type="ORF">ACI01nite_07220</name>
</gene>